<organism evidence="1 2">
    <name type="scientific">Leptospira barantonii</name>
    <dbReference type="NCBI Taxonomy" id="2023184"/>
    <lineage>
        <taxon>Bacteria</taxon>
        <taxon>Pseudomonadati</taxon>
        <taxon>Spirochaetota</taxon>
        <taxon>Spirochaetia</taxon>
        <taxon>Leptospirales</taxon>
        <taxon>Leptospiraceae</taxon>
        <taxon>Leptospira</taxon>
    </lineage>
</organism>
<evidence type="ECO:0000313" key="1">
    <source>
        <dbReference type="EMBL" id="TGM03137.1"/>
    </source>
</evidence>
<dbReference type="AlphaFoldDB" id="A0A5F2BCP0"/>
<gene>
    <name evidence="1" type="ORF">EHQ76_10235</name>
</gene>
<reference evidence="1 2" key="1">
    <citation type="journal article" date="2019" name="PLoS Negl. Trop. Dis.">
        <title>Revisiting the worldwide diversity of Leptospira species in the environment.</title>
        <authorList>
            <person name="Vincent A.T."/>
            <person name="Schiettekatte O."/>
            <person name="Bourhy P."/>
            <person name="Veyrier F.J."/>
            <person name="Picardeau M."/>
        </authorList>
    </citation>
    <scope>NUCLEOTIDE SEQUENCE [LARGE SCALE GENOMIC DNA]</scope>
    <source>
        <strain evidence="1 2">201702444</strain>
    </source>
</reference>
<dbReference type="RefSeq" id="WP_135670899.1">
    <property type="nucleotide sequence ID" value="NZ_RQGN01000047.1"/>
</dbReference>
<proteinExistence type="predicted"/>
<dbReference type="EMBL" id="RQGN01000047">
    <property type="protein sequence ID" value="TGM03137.1"/>
    <property type="molecule type" value="Genomic_DNA"/>
</dbReference>
<protein>
    <submittedName>
        <fullName evidence="1">Uncharacterized protein</fullName>
    </submittedName>
</protein>
<sequence length="239" mass="28160">MKLTDLMTINFFKRGSHSLFWKCSGTASFKIIVVTLNILIACSKPSMIDKIDFNKNTEIRISRFLPMSQFLDDNLTFDLDVDRILFYQNSQNMSGYKFYLLDSSLQNDIQNAAGDFKDCFLGTVSIFASEKDRIIEQNAFIIEIDNTNSVYRNQEYYVIFKREMHDKKVYLKKIRFFNVENSVRLNILISECQVAEKNWNQLFGEIENQLQQRNLLKADYSGLRFVEQIGFDEYNRIKN</sequence>
<dbReference type="Proteomes" id="UP000298429">
    <property type="component" value="Unassembled WGS sequence"/>
</dbReference>
<comment type="caution">
    <text evidence="1">The sequence shown here is derived from an EMBL/GenBank/DDBJ whole genome shotgun (WGS) entry which is preliminary data.</text>
</comment>
<name>A0A5F2BCP0_9LEPT</name>
<evidence type="ECO:0000313" key="2">
    <source>
        <dbReference type="Proteomes" id="UP000298429"/>
    </source>
</evidence>
<accession>A0A5F2BCP0</accession>